<organism evidence="3">
    <name type="scientific">Oryza sativa subsp. japonica</name>
    <name type="common">Rice</name>
    <dbReference type="NCBI Taxonomy" id="39947"/>
    <lineage>
        <taxon>Eukaryota</taxon>
        <taxon>Viridiplantae</taxon>
        <taxon>Streptophyta</taxon>
        <taxon>Embryophyta</taxon>
        <taxon>Tracheophyta</taxon>
        <taxon>Spermatophyta</taxon>
        <taxon>Magnoliopsida</taxon>
        <taxon>Liliopsida</taxon>
        <taxon>Poales</taxon>
        <taxon>Poaceae</taxon>
        <taxon>BOP clade</taxon>
        <taxon>Oryzoideae</taxon>
        <taxon>Oryzeae</taxon>
        <taxon>Oryzinae</taxon>
        <taxon>Oryza</taxon>
        <taxon>Oryza sativa</taxon>
    </lineage>
</organism>
<accession>B9FE22</accession>
<dbReference type="InterPro" id="IPR026960">
    <property type="entry name" value="RVT-Znf"/>
</dbReference>
<dbReference type="PANTHER" id="PTHR33116">
    <property type="entry name" value="REVERSE TRANSCRIPTASE ZINC-BINDING DOMAIN-CONTAINING PROTEIN-RELATED-RELATED"/>
    <property type="match status" value="1"/>
</dbReference>
<dbReference type="EMBL" id="CM000141">
    <property type="protein sequence ID" value="EEE60605.1"/>
    <property type="molecule type" value="Genomic_DNA"/>
</dbReference>
<dbReference type="AlphaFoldDB" id="B9FE22"/>
<gene>
    <name evidence="3" type="ORF">OsJ_14011</name>
</gene>
<proteinExistence type="predicted"/>
<reference evidence="3" key="1">
    <citation type="journal article" date="2005" name="PLoS Biol.">
        <title>The genomes of Oryza sativa: a history of duplications.</title>
        <authorList>
            <person name="Yu J."/>
            <person name="Wang J."/>
            <person name="Lin W."/>
            <person name="Li S."/>
            <person name="Li H."/>
            <person name="Zhou J."/>
            <person name="Ni P."/>
            <person name="Dong W."/>
            <person name="Hu S."/>
            <person name="Zeng C."/>
            <person name="Zhang J."/>
            <person name="Zhang Y."/>
            <person name="Li R."/>
            <person name="Xu Z."/>
            <person name="Li S."/>
            <person name="Li X."/>
            <person name="Zheng H."/>
            <person name="Cong L."/>
            <person name="Lin L."/>
            <person name="Yin J."/>
            <person name="Geng J."/>
            <person name="Li G."/>
            <person name="Shi J."/>
            <person name="Liu J."/>
            <person name="Lv H."/>
            <person name="Li J."/>
            <person name="Wang J."/>
            <person name="Deng Y."/>
            <person name="Ran L."/>
            <person name="Shi X."/>
            <person name="Wang X."/>
            <person name="Wu Q."/>
            <person name="Li C."/>
            <person name="Ren X."/>
            <person name="Wang J."/>
            <person name="Wang X."/>
            <person name="Li D."/>
            <person name="Liu D."/>
            <person name="Zhang X."/>
            <person name="Ji Z."/>
            <person name="Zhao W."/>
            <person name="Sun Y."/>
            <person name="Zhang Z."/>
            <person name="Bao J."/>
            <person name="Han Y."/>
            <person name="Dong L."/>
            <person name="Ji J."/>
            <person name="Chen P."/>
            <person name="Wu S."/>
            <person name="Liu J."/>
            <person name="Xiao Y."/>
            <person name="Bu D."/>
            <person name="Tan J."/>
            <person name="Yang L."/>
            <person name="Ye C."/>
            <person name="Zhang J."/>
            <person name="Xu J."/>
            <person name="Zhou Y."/>
            <person name="Yu Y."/>
            <person name="Zhang B."/>
            <person name="Zhuang S."/>
            <person name="Wei H."/>
            <person name="Liu B."/>
            <person name="Lei M."/>
            <person name="Yu H."/>
            <person name="Li Y."/>
            <person name="Xu H."/>
            <person name="Wei S."/>
            <person name="He X."/>
            <person name="Fang L."/>
            <person name="Zhang Z."/>
            <person name="Zhang Y."/>
            <person name="Huang X."/>
            <person name="Su Z."/>
            <person name="Tong W."/>
            <person name="Li J."/>
            <person name="Tong Z."/>
            <person name="Li S."/>
            <person name="Ye J."/>
            <person name="Wang L."/>
            <person name="Fang L."/>
            <person name="Lei T."/>
            <person name="Chen C."/>
            <person name="Chen H."/>
            <person name="Xu Z."/>
            <person name="Li H."/>
            <person name="Huang H."/>
            <person name="Zhang F."/>
            <person name="Xu H."/>
            <person name="Li N."/>
            <person name="Zhao C."/>
            <person name="Li S."/>
            <person name="Dong L."/>
            <person name="Huang Y."/>
            <person name="Li L."/>
            <person name="Xi Y."/>
            <person name="Qi Q."/>
            <person name="Li W."/>
            <person name="Zhang B."/>
            <person name="Hu W."/>
            <person name="Zhang Y."/>
            <person name="Tian X."/>
            <person name="Jiao Y."/>
            <person name="Liang X."/>
            <person name="Jin J."/>
            <person name="Gao L."/>
            <person name="Zheng W."/>
            <person name="Hao B."/>
            <person name="Liu S."/>
            <person name="Wang W."/>
            <person name="Yuan L."/>
            <person name="Cao M."/>
            <person name="McDermott J."/>
            <person name="Samudrala R."/>
            <person name="Wang J."/>
            <person name="Wong G.K."/>
            <person name="Yang H."/>
        </authorList>
    </citation>
    <scope>NUCLEOTIDE SEQUENCE [LARGE SCALE GENOMIC DNA]</scope>
</reference>
<dbReference type="Proteomes" id="UP000007752">
    <property type="component" value="Chromosome 4"/>
</dbReference>
<protein>
    <recommendedName>
        <fullName evidence="2">Reverse transcriptase zinc-binding domain-containing protein</fullName>
    </recommendedName>
</protein>
<dbReference type="PANTHER" id="PTHR33116:SF87">
    <property type="entry name" value="OS01G0158850 PROTEIN"/>
    <property type="match status" value="1"/>
</dbReference>
<name>B9FE22_ORYSJ</name>
<reference evidence="3" key="2">
    <citation type="submission" date="2008-12" db="EMBL/GenBank/DDBJ databases">
        <title>Improved gene annotation of the rice (Oryza sativa) genomes.</title>
        <authorList>
            <person name="Wang J."/>
            <person name="Li R."/>
            <person name="Fan W."/>
            <person name="Huang Q."/>
            <person name="Zhang J."/>
            <person name="Zhou Y."/>
            <person name="Hu Y."/>
            <person name="Zi S."/>
            <person name="Li J."/>
            <person name="Ni P."/>
            <person name="Zheng H."/>
            <person name="Zhang Y."/>
            <person name="Zhao M."/>
            <person name="Hao Q."/>
            <person name="McDermott J."/>
            <person name="Samudrala R."/>
            <person name="Kristiansen K."/>
            <person name="Wong G.K.-S."/>
        </authorList>
    </citation>
    <scope>NUCLEOTIDE SEQUENCE</scope>
</reference>
<evidence type="ECO:0000313" key="3">
    <source>
        <dbReference type="EMBL" id="EEE60605.1"/>
    </source>
</evidence>
<feature type="domain" description="Reverse transcriptase zinc-binding" evidence="2">
    <location>
        <begin position="753"/>
        <end position="835"/>
    </location>
</feature>
<sequence length="871" mass="100003">MATECLGFQERATPVGESSSVLPRRRSPEKGLPRGYTHADILTVAARGPVSSGAKISGEFAHEFRPERPSNGGGSPMATVQPRVARGPASSTMMNCGKKVGEINLEDIFPKFRPTEPQKWIWIKRGEVRPLLGFPARDDEIRRFGDGARRIWKVPEKRCDHRTFAQVVMERRPPNRLDWQANKRRATEQGGGDWGARGGGDWGACGAREEEELHRQLLAQNPRANQGAQWKPQGLPGTDGERGARAPKIKCFKCGREGHHQAARPNPSLCYSCHSSDTCEGNIERSRYFKFESAWLAAENFKEMVTQKMPTRDDSYILEFWNKKQAELRRFLKGWGINAHCERVRGKQVLQKKLEMIEAKALENELSPDEWQERYALENNLEQLYEMEELYWHNRSGGQWILEGDRNTDYYHRIANERKKRCSITSLMDGDTELTSKENLKNHIVNYSKSLFRADPSLNIHLSPNVWEEEFFLKPKDREVLIRPFKLEELDKVLKEAKLNTAPGPDGQKLEKRLTKWGSNLSHAGRAVQINACLSSIPFYAMGFYHLPEGIHQSFDKIRGRYYWASNKLRGKYHMVKLEDMAFPKDFGGLGFTETRKMNIALLAKWIMKVDSEDKSLCIELLRKKYLTNESFFSCKIGNVSQFWRGLLNIRGWMMLGAEWSIGNGLSVKFWKDTWFGNCPLMTLFPAIYRVCNQQEILVSQVGQGGPGCLSFRRSFGPEELEEWNDLKEIIDQIVLSDTHDKLNWGLNANKKYTTRSLYRALTFRGIGDVNAKMWGCPCPMKHKHFLSLALRDRIQSAEQLKKKNWEGSEFCQLCGELETTNHILFNCPMARFVWCWKKLCRPGEATKLETLAEEMKRMVATLRPSRTGVG</sequence>
<feature type="region of interest" description="Disordered" evidence="1">
    <location>
        <begin position="1"/>
        <end position="34"/>
    </location>
</feature>
<dbReference type="Pfam" id="PF13966">
    <property type="entry name" value="zf-RVT"/>
    <property type="match status" value="1"/>
</dbReference>
<feature type="region of interest" description="Disordered" evidence="1">
    <location>
        <begin position="64"/>
        <end position="93"/>
    </location>
</feature>
<evidence type="ECO:0000259" key="2">
    <source>
        <dbReference type="Pfam" id="PF13966"/>
    </source>
</evidence>
<evidence type="ECO:0000256" key="1">
    <source>
        <dbReference type="SAM" id="MobiDB-lite"/>
    </source>
</evidence>
<feature type="region of interest" description="Disordered" evidence="1">
    <location>
        <begin position="220"/>
        <end position="244"/>
    </location>
</feature>